<dbReference type="Proteomes" id="UP000701698">
    <property type="component" value="Unassembled WGS sequence"/>
</dbReference>
<evidence type="ECO:0000313" key="6">
    <source>
        <dbReference type="EMBL" id="MCA9390115.1"/>
    </source>
</evidence>
<gene>
    <name evidence="6" type="ORF">KC571_01820</name>
</gene>
<dbReference type="Pfam" id="PF13453">
    <property type="entry name" value="Zn_ribbon_TFIIB"/>
    <property type="match status" value="1"/>
</dbReference>
<keyword evidence="2" id="KW-0812">Transmembrane</keyword>
<evidence type="ECO:0000256" key="2">
    <source>
        <dbReference type="ARBA" id="ARBA00022692"/>
    </source>
</evidence>
<evidence type="ECO:0000313" key="7">
    <source>
        <dbReference type="Proteomes" id="UP000701698"/>
    </source>
</evidence>
<dbReference type="EMBL" id="JAGQKX010000033">
    <property type="protein sequence ID" value="MCA9390115.1"/>
    <property type="molecule type" value="Genomic_DNA"/>
</dbReference>
<comment type="caution">
    <text evidence="6">The sequence shown here is derived from an EMBL/GenBank/DDBJ whole genome shotgun (WGS) entry which is preliminary data.</text>
</comment>
<evidence type="ECO:0000259" key="5">
    <source>
        <dbReference type="Pfam" id="PF13453"/>
    </source>
</evidence>
<evidence type="ECO:0000256" key="4">
    <source>
        <dbReference type="ARBA" id="ARBA00023136"/>
    </source>
</evidence>
<proteinExistence type="predicted"/>
<name>A0A955RQ50_UNCKA</name>
<sequence>MECPRCHLLLKKILVDENIYYKCPQCEGTLVHADRLRSLAEYTILELHIPEQPINPNHQEEVISPFALKEQAITCPYCQTETQLVNYGYDSNVIIEKCPACNTVWLDKDELLQIAKHLRGNTTLQRYGAALADVTEEQVRGAEEDQPNFIPAAVQSTIIPVPIGDERATKHPIIVYTIIGITSLLFFWQTFSGTNTENVFLTYGFVPALASNGERLFTLVTSLFFHVDIFH</sequence>
<reference evidence="6" key="1">
    <citation type="submission" date="2020-04" db="EMBL/GenBank/DDBJ databases">
        <authorList>
            <person name="Zhang T."/>
        </authorList>
    </citation>
    <scope>NUCLEOTIDE SEQUENCE</scope>
    <source>
        <strain evidence="6">HKST-UBA01</strain>
    </source>
</reference>
<dbReference type="GO" id="GO:0016020">
    <property type="term" value="C:membrane"/>
    <property type="evidence" value="ECO:0007669"/>
    <property type="project" value="UniProtKB-SubCell"/>
</dbReference>
<comment type="subcellular location">
    <subcellularLocation>
        <location evidence="1">Membrane</location>
        <topology evidence="1">Multi-pass membrane protein</topology>
    </subcellularLocation>
</comment>
<feature type="domain" description="Transcription factor zinc-finger" evidence="5">
    <location>
        <begin position="74"/>
        <end position="116"/>
    </location>
</feature>
<reference evidence="6" key="2">
    <citation type="journal article" date="2021" name="Microbiome">
        <title>Successional dynamics and alternative stable states in a saline activated sludge microbial community over 9 years.</title>
        <authorList>
            <person name="Wang Y."/>
            <person name="Ye J."/>
            <person name="Ju F."/>
            <person name="Liu L."/>
            <person name="Boyd J.A."/>
            <person name="Deng Y."/>
            <person name="Parks D.H."/>
            <person name="Jiang X."/>
            <person name="Yin X."/>
            <person name="Woodcroft B.J."/>
            <person name="Tyson G.W."/>
            <person name="Hugenholtz P."/>
            <person name="Polz M.F."/>
            <person name="Zhang T."/>
        </authorList>
    </citation>
    <scope>NUCLEOTIDE SEQUENCE</scope>
    <source>
        <strain evidence="6">HKST-UBA01</strain>
    </source>
</reference>
<organism evidence="6 7">
    <name type="scientific">candidate division WWE3 bacterium</name>
    <dbReference type="NCBI Taxonomy" id="2053526"/>
    <lineage>
        <taxon>Bacteria</taxon>
        <taxon>Katanobacteria</taxon>
    </lineage>
</organism>
<dbReference type="Gene3D" id="1.20.1540.10">
    <property type="entry name" value="Rhomboid-like"/>
    <property type="match status" value="1"/>
</dbReference>
<protein>
    <submittedName>
        <fullName evidence="6">Zf-TFIIB domain-containing protein</fullName>
    </submittedName>
</protein>
<evidence type="ECO:0000256" key="1">
    <source>
        <dbReference type="ARBA" id="ARBA00004141"/>
    </source>
</evidence>
<accession>A0A955RQ50</accession>
<keyword evidence="3" id="KW-1133">Transmembrane helix</keyword>
<feature type="non-terminal residue" evidence="6">
    <location>
        <position position="231"/>
    </location>
</feature>
<dbReference type="InterPro" id="IPR027392">
    <property type="entry name" value="TF_Znf"/>
</dbReference>
<evidence type="ECO:0000256" key="3">
    <source>
        <dbReference type="ARBA" id="ARBA00022989"/>
    </source>
</evidence>
<keyword evidence="4" id="KW-0472">Membrane</keyword>
<dbReference type="InterPro" id="IPR035952">
    <property type="entry name" value="Rhomboid-like_sf"/>
</dbReference>
<dbReference type="AlphaFoldDB" id="A0A955RQ50"/>
<dbReference type="SUPFAM" id="SSF144091">
    <property type="entry name" value="Rhomboid-like"/>
    <property type="match status" value="1"/>
</dbReference>